<dbReference type="EMBL" id="QWKH01000181">
    <property type="protein sequence ID" value="NBI35600.1"/>
    <property type="molecule type" value="Genomic_DNA"/>
</dbReference>
<evidence type="ECO:0000313" key="2">
    <source>
        <dbReference type="EMBL" id="NBI35600.1"/>
    </source>
</evidence>
<evidence type="ECO:0000256" key="1">
    <source>
        <dbReference type="SAM" id="MobiDB-lite"/>
    </source>
</evidence>
<dbReference type="NCBIfam" id="TIGR04088">
    <property type="entry name" value="cognate_SipW"/>
    <property type="match status" value="1"/>
</dbReference>
<organism evidence="2">
    <name type="scientific">Muribaculaceae bacterium Z82</name>
    <dbReference type="NCBI Taxonomy" id="2304548"/>
    <lineage>
        <taxon>Bacteria</taxon>
        <taxon>Pseudomonadati</taxon>
        <taxon>Bacteroidota</taxon>
        <taxon>Bacteroidia</taxon>
        <taxon>Bacteroidales</taxon>
        <taxon>Muribaculaceae</taxon>
    </lineage>
</organism>
<comment type="caution">
    <text evidence="2">The sequence shown here is derived from an EMBL/GenBank/DDBJ whole genome shotgun (WGS) entry which is preliminary data.</text>
</comment>
<name>A0A7C9JEY5_9BACT</name>
<sequence length="244" mass="26081">MAEEKEKGASPEEMRAKRARRMRTWSRPALAVTLACAVGTTGMFAYFTDEDEAVNKFTIASDDLGVVVEEPGWDALPDDDGDGVPDAAQDMVPTQWVTKDPKVTNTGESAVDAYIMATVSVPVADVTYVDEEGEKVEGKNVELFTYEFLGGDWSEVGQPVVKDGYAVHTYSWGKVLATGESTTAIFDKVSLINLVNDQGQAGAKQIVVTAIAIQQEGFDSAEDAWAAYEGQKAALAAGGEVAQP</sequence>
<feature type="region of interest" description="Disordered" evidence="1">
    <location>
        <begin position="1"/>
        <end position="21"/>
    </location>
</feature>
<proteinExistence type="predicted"/>
<reference evidence="2" key="1">
    <citation type="submission" date="2018-08" db="EMBL/GenBank/DDBJ databases">
        <title>Murine metabolic-syndrome-specific gut microbial biobank.</title>
        <authorList>
            <person name="Liu C."/>
        </authorList>
    </citation>
    <scope>NUCLEOTIDE SEQUENCE [LARGE SCALE GENOMIC DNA]</scope>
    <source>
        <strain evidence="2">Z82</strain>
    </source>
</reference>
<accession>A0A7C9JEY5</accession>
<gene>
    <name evidence="2" type="ORF">D1639_11315</name>
</gene>
<dbReference type="AlphaFoldDB" id="A0A7C9JEY5"/>
<feature type="compositionally biased region" description="Basic and acidic residues" evidence="1">
    <location>
        <begin position="1"/>
        <end position="16"/>
    </location>
</feature>
<dbReference type="InterPro" id="IPR023833">
    <property type="entry name" value="Signal_pept_SipW-depend-type"/>
</dbReference>
<protein>
    <submittedName>
        <fullName evidence="2">Uncharacterized protein</fullName>
    </submittedName>
</protein>